<feature type="compositionally biased region" description="Polar residues" evidence="1">
    <location>
        <begin position="60"/>
        <end position="70"/>
    </location>
</feature>
<feature type="compositionally biased region" description="Acidic residues" evidence="1">
    <location>
        <begin position="84"/>
        <end position="115"/>
    </location>
</feature>
<evidence type="ECO:0000313" key="4">
    <source>
        <dbReference type="EMBL" id="HIZ37034.1"/>
    </source>
</evidence>
<keyword evidence="2" id="KW-0812">Transmembrane</keyword>
<evidence type="ECO:0000256" key="1">
    <source>
        <dbReference type="SAM" id="MobiDB-lite"/>
    </source>
</evidence>
<dbReference type="Proteomes" id="UP000824037">
    <property type="component" value="Unassembled WGS sequence"/>
</dbReference>
<name>A0A9D2EG40_9MICO</name>
<sequence length="205" mass="21707">MSNQPYPYDEDEFDALGADRTPVGVHRRPVPWWRHALPFVVVLLLAPVLAFGVVQVWSQEAGPNSDSTPTAGTDESAADGSGDGGEEPSGDAGEETDSASESPEEEETTPEDDLDRDLGVWVLNGSATVGLAGEVAGQLEDGDWTNIDTADYSRELPTESAIFYTTAEMAEEAEAIGEELGISALYEDPDAASNGVVIVLRSDFG</sequence>
<feature type="transmembrane region" description="Helical" evidence="2">
    <location>
        <begin position="36"/>
        <end position="57"/>
    </location>
</feature>
<dbReference type="AlphaFoldDB" id="A0A9D2EG40"/>
<reference evidence="4" key="2">
    <citation type="submission" date="2021-04" db="EMBL/GenBank/DDBJ databases">
        <authorList>
            <person name="Gilroy R."/>
        </authorList>
    </citation>
    <scope>NUCLEOTIDE SEQUENCE</scope>
    <source>
        <strain evidence="4">ChiGjej4B4-7305</strain>
    </source>
</reference>
<dbReference type="EMBL" id="DXBY01000255">
    <property type="protein sequence ID" value="HIZ37034.1"/>
    <property type="molecule type" value="Genomic_DNA"/>
</dbReference>
<feature type="domain" description="LytR/CpsA/Psr regulator C-terminal" evidence="3">
    <location>
        <begin position="120"/>
        <end position="204"/>
    </location>
</feature>
<accession>A0A9D2EG40</accession>
<dbReference type="Pfam" id="PF13399">
    <property type="entry name" value="LytR_C"/>
    <property type="match status" value="1"/>
</dbReference>
<comment type="caution">
    <text evidence="4">The sequence shown here is derived from an EMBL/GenBank/DDBJ whole genome shotgun (WGS) entry which is preliminary data.</text>
</comment>
<feature type="region of interest" description="Disordered" evidence="1">
    <location>
        <begin position="60"/>
        <end position="117"/>
    </location>
</feature>
<evidence type="ECO:0000313" key="5">
    <source>
        <dbReference type="Proteomes" id="UP000824037"/>
    </source>
</evidence>
<dbReference type="InterPro" id="IPR027381">
    <property type="entry name" value="LytR/CpsA/Psr_C"/>
</dbReference>
<keyword evidence="2" id="KW-0472">Membrane</keyword>
<evidence type="ECO:0000259" key="3">
    <source>
        <dbReference type="Pfam" id="PF13399"/>
    </source>
</evidence>
<reference evidence="4" key="1">
    <citation type="journal article" date="2021" name="PeerJ">
        <title>Extensive microbial diversity within the chicken gut microbiome revealed by metagenomics and culture.</title>
        <authorList>
            <person name="Gilroy R."/>
            <person name="Ravi A."/>
            <person name="Getino M."/>
            <person name="Pursley I."/>
            <person name="Horton D.L."/>
            <person name="Alikhan N.F."/>
            <person name="Baker D."/>
            <person name="Gharbi K."/>
            <person name="Hall N."/>
            <person name="Watson M."/>
            <person name="Adriaenssens E.M."/>
            <person name="Foster-Nyarko E."/>
            <person name="Jarju S."/>
            <person name="Secka A."/>
            <person name="Antonio M."/>
            <person name="Oren A."/>
            <person name="Chaudhuri R.R."/>
            <person name="La Ragione R."/>
            <person name="Hildebrand F."/>
            <person name="Pallen M.J."/>
        </authorList>
    </citation>
    <scope>NUCLEOTIDE SEQUENCE</scope>
    <source>
        <strain evidence="4">ChiGjej4B4-7305</strain>
    </source>
</reference>
<protein>
    <submittedName>
        <fullName evidence="4">LytR C-terminal domain-containing protein</fullName>
    </submittedName>
</protein>
<evidence type="ECO:0000256" key="2">
    <source>
        <dbReference type="SAM" id="Phobius"/>
    </source>
</evidence>
<proteinExistence type="predicted"/>
<dbReference type="Gene3D" id="3.30.70.2390">
    <property type="match status" value="1"/>
</dbReference>
<feature type="compositionally biased region" description="Low complexity" evidence="1">
    <location>
        <begin position="71"/>
        <end position="80"/>
    </location>
</feature>
<organism evidence="4 5">
    <name type="scientific">Candidatus Ruania gallistercoris</name>
    <dbReference type="NCBI Taxonomy" id="2838746"/>
    <lineage>
        <taxon>Bacteria</taxon>
        <taxon>Bacillati</taxon>
        <taxon>Actinomycetota</taxon>
        <taxon>Actinomycetes</taxon>
        <taxon>Micrococcales</taxon>
        <taxon>Ruaniaceae</taxon>
        <taxon>Ruania</taxon>
    </lineage>
</organism>
<keyword evidence="2" id="KW-1133">Transmembrane helix</keyword>
<gene>
    <name evidence="4" type="ORF">H9815_14770</name>
</gene>